<dbReference type="EMBL" id="VXIV02001797">
    <property type="protein sequence ID" value="KAF6029693.1"/>
    <property type="molecule type" value="Genomic_DNA"/>
</dbReference>
<evidence type="ECO:0000313" key="1">
    <source>
        <dbReference type="EMBL" id="KAF6029693.1"/>
    </source>
</evidence>
<proteinExistence type="predicted"/>
<dbReference type="Proteomes" id="UP000593567">
    <property type="component" value="Unassembled WGS sequence"/>
</dbReference>
<dbReference type="AlphaFoldDB" id="A0A7J7JUR2"/>
<comment type="caution">
    <text evidence="1">The sequence shown here is derived from an EMBL/GenBank/DDBJ whole genome shotgun (WGS) entry which is preliminary data.</text>
</comment>
<organism evidence="1 2">
    <name type="scientific">Bugula neritina</name>
    <name type="common">Brown bryozoan</name>
    <name type="synonym">Sertularia neritina</name>
    <dbReference type="NCBI Taxonomy" id="10212"/>
    <lineage>
        <taxon>Eukaryota</taxon>
        <taxon>Metazoa</taxon>
        <taxon>Spiralia</taxon>
        <taxon>Lophotrochozoa</taxon>
        <taxon>Bryozoa</taxon>
        <taxon>Gymnolaemata</taxon>
        <taxon>Cheilostomatida</taxon>
        <taxon>Flustrina</taxon>
        <taxon>Buguloidea</taxon>
        <taxon>Bugulidae</taxon>
        <taxon>Bugula</taxon>
    </lineage>
</organism>
<sequence length="68" mass="7998">MKLNYWTTCRLLWYEQSTYILVMGQAEVSNFGKRKSKIPPFAEGEGKTSFIYQATNDKVCCQYNKLYI</sequence>
<evidence type="ECO:0000313" key="2">
    <source>
        <dbReference type="Proteomes" id="UP000593567"/>
    </source>
</evidence>
<reference evidence="1" key="1">
    <citation type="submission" date="2020-06" db="EMBL/GenBank/DDBJ databases">
        <title>Draft genome of Bugula neritina, a colonial animal packing powerful symbionts and potential medicines.</title>
        <authorList>
            <person name="Rayko M."/>
        </authorList>
    </citation>
    <scope>NUCLEOTIDE SEQUENCE [LARGE SCALE GENOMIC DNA]</scope>
    <source>
        <strain evidence="1">Kwan_BN1</strain>
    </source>
</reference>
<accession>A0A7J7JUR2</accession>
<keyword evidence="2" id="KW-1185">Reference proteome</keyword>
<gene>
    <name evidence="1" type="ORF">EB796_012024</name>
</gene>
<name>A0A7J7JUR2_BUGNE</name>
<protein>
    <submittedName>
        <fullName evidence="1">Uncharacterized protein</fullName>
    </submittedName>
</protein>